<feature type="compositionally biased region" description="Polar residues" evidence="1">
    <location>
        <begin position="1230"/>
        <end position="1239"/>
    </location>
</feature>
<dbReference type="Gene3D" id="3.40.525.10">
    <property type="entry name" value="CRAL-TRIO lipid binding domain"/>
    <property type="match status" value="1"/>
</dbReference>
<feature type="compositionally biased region" description="Low complexity" evidence="1">
    <location>
        <begin position="1249"/>
        <end position="1260"/>
    </location>
</feature>
<protein>
    <recommendedName>
        <fullName evidence="3">CRAL-TRIO domain-containing protein</fullName>
    </recommendedName>
</protein>
<sequence>MTGADPSPTGALPPEILESFISNSFNSVTGISNQTSPPGLNLDQDAQFASSASTVSAPLQPAEENTSSSGIAFSRNYTFIPVPTSSNARAYTKWPSSSTSTDCDTEALSKEYKDGIATLTQWLPEQITVAMHENSQSHQRLNTTLTQESGPPAAEASADVDLKFNASQAPCGIPFPTIPGSEVEGALMSPSSPPPAYEESGMYTTVETPPPVPRLLPPQYKHAETYPSLIHTLPQEEEEEQELGRLYMQQLPPNATAVLQASPYTLNTPAPDVYLHDLSGTHHLVSMHSDTTSVVPLNTSTSIPNTVIIHSSEYDDDEASGRETSVLLDLNSSSLAASSLLSSQQLSGSMRRDMMMMSSFMSPSAHSAVMIDDDYATPLGQTKCMGRDVEDEALSHHPLVGLIQYIADQGGLDERQQAALEESMSVGSATAGMPGSRSRSARHTTDLGSAAAHSASSTPVPSPRPHQTSAAGGSFDDVHPNLQSGSVMGGDGVLLDAMTVQHQQDHEVLEKEFFSESSEEGQAGSTGQVALLGLIKSLSKRVRDDGVPVSEVSGLADELYEHLSAVVEMPETFHDEHDEQHNYHKNDDLNQDEYLVAGSDGSPIANPTTSRPPTTTNGSRTTTESACCAAGTQAEILHDGEEGDEGHQAGTAASNNSYNAVTMMPPNAGSETHKQASDEAARTRAYVASLLGLTAEEVVGASDISEDEHTTAAAGYGRYGSYSTAHPGSMVAVASPLVSSHDHVDSQIIDAIGVYQEPPGSTRNYIQQLLAAELEAEQTATARAEFKNDAGSKFAETRRQEGEVGLEALSGPHLVGQLPVPIMRREHDEDDDDDDGVWEDSERGSFRTAAAAAGSERWRIMRSGIGARSAAWSVCSEIMDEAVAEPLEAAGSECSLDMRAIMMRAGDGRVGAEKVNRAEEGGGEEEDRGSRGSFLATDGGEEVPGMPAASSIKDHNEEDTVSEVAAQVQAGSRFRNNRSYTVAPTVASSSHFSVGGDDADSLVSEPVSEAVHEVVPESAVSLVPLAAMGMAESAVPLVPLAAMGMAAVPIPILSTQANAAPSSAEASSTLGGGKRTLNGDLAHGSAAAAAAAAGLGLAGGRAVTAAAMTASQTPYIAAVVPAPKTMETLSADSSNAGGSSALDAGAITAVAVAGGTALAVGGGMMLKSRGKEESHNSVAVKVVSPPTVNITAAAAAAPLATQTGYMSGNVPSTAVQNGTAAAAATTQSMLSAKGTTSHQAPPAGVPSNTTSTIAASPTAPSAALPPLDPAAAAAAAGIKAALTPAAVGASLLPLRAQALSASPSDPLELLSWLRDIEGAGAKAVGLPLGHPAHVLAALAVRSLGPPQPPGTSGSQAEWARAALLSAILLLELPAPSNATAADRARVGTLIGFLKQLLLIGFLKQWAFSPSGPLGRSFAAATAAAASGAPPSEVISAAVAAAKQQTHVPSSSPLQTQQHQVTAPAGTTLTAHGASALRQSSATALTLQGMRPAGAGVVGARSTPAAPAMAGAPTMMRRRPAVLFNGLLYVDGVDSKGRPVIVVNTAAALPSSVGLDDMLSEVMKTLEPYLSQVGMMSQVLTTTLEPYLSQVGMMSLVMTTLEPYLSQVGMMSQVLTTTLEPYLSQVGMMSHVMTTTLEPYLSQVGMMSQVMTTTLEPYLSQVGMMSQVLTTTLEPYLSQVGMMSHVLTTTLEPYLSQVGMMSQVMTTTLEPYLSQVGMMSHVMTTTLEPYLSQPYVLVVVAIALGTISTTVPSSWALGAYRKLARPYRKNVKHLIVVQPSTWAKVMLFLSRPFVSSKATDKVKKVDSIVEISTVTNGEVDVQHLGNAFLSFLQTGNVPPPPRLASITNPSIHTSMT</sequence>
<organism evidence="4 5">
    <name type="scientific">Chlamydomonas eustigma</name>
    <dbReference type="NCBI Taxonomy" id="1157962"/>
    <lineage>
        <taxon>Eukaryota</taxon>
        <taxon>Viridiplantae</taxon>
        <taxon>Chlorophyta</taxon>
        <taxon>core chlorophytes</taxon>
        <taxon>Chlorophyceae</taxon>
        <taxon>CS clade</taxon>
        <taxon>Chlamydomonadales</taxon>
        <taxon>Chlamydomonadaceae</taxon>
        <taxon>Chlamydomonas</taxon>
    </lineage>
</organism>
<feature type="compositionally biased region" description="Polar residues" evidence="1">
    <location>
        <begin position="454"/>
        <end position="471"/>
    </location>
</feature>
<dbReference type="InterPro" id="IPR001251">
    <property type="entry name" value="CRAL-TRIO_dom"/>
</dbReference>
<keyword evidence="2" id="KW-1133">Transmembrane helix</keyword>
<evidence type="ECO:0000256" key="2">
    <source>
        <dbReference type="SAM" id="Phobius"/>
    </source>
</evidence>
<accession>A0A250XQ35</accession>
<feature type="region of interest" description="Disordered" evidence="1">
    <location>
        <begin position="423"/>
        <end position="488"/>
    </location>
</feature>
<evidence type="ECO:0000259" key="3">
    <source>
        <dbReference type="Pfam" id="PF13716"/>
    </source>
</evidence>
<keyword evidence="2" id="KW-0472">Membrane</keyword>
<dbReference type="EMBL" id="BEGY01000141">
    <property type="protein sequence ID" value="GAX84920.1"/>
    <property type="molecule type" value="Genomic_DNA"/>
</dbReference>
<keyword evidence="5" id="KW-1185">Reference proteome</keyword>
<feature type="compositionally biased region" description="Low complexity" evidence="1">
    <location>
        <begin position="606"/>
        <end position="623"/>
    </location>
</feature>
<feature type="domain" description="CRAL-TRIO" evidence="3">
    <location>
        <begin position="1713"/>
        <end position="1810"/>
    </location>
</feature>
<evidence type="ECO:0000256" key="1">
    <source>
        <dbReference type="SAM" id="MobiDB-lite"/>
    </source>
</evidence>
<evidence type="ECO:0000313" key="4">
    <source>
        <dbReference type="EMBL" id="GAX84920.1"/>
    </source>
</evidence>
<feature type="region of interest" description="Disordered" evidence="1">
    <location>
        <begin position="185"/>
        <end position="207"/>
    </location>
</feature>
<dbReference type="Pfam" id="PF13716">
    <property type="entry name" value="CRAL_TRIO_2"/>
    <property type="match status" value="1"/>
</dbReference>
<evidence type="ECO:0000313" key="5">
    <source>
        <dbReference type="Proteomes" id="UP000232323"/>
    </source>
</evidence>
<dbReference type="STRING" id="1157962.A0A250XQ35"/>
<dbReference type="OrthoDB" id="6077599at2759"/>
<gene>
    <name evidence="4" type="ORF">CEUSTIGMA_g12341.t1</name>
</gene>
<feature type="region of interest" description="Disordered" evidence="1">
    <location>
        <begin position="912"/>
        <end position="957"/>
    </location>
</feature>
<dbReference type="InterPro" id="IPR036865">
    <property type="entry name" value="CRAL-TRIO_dom_sf"/>
</dbReference>
<keyword evidence="2" id="KW-0812">Transmembrane</keyword>
<feature type="transmembrane region" description="Helical" evidence="2">
    <location>
        <begin position="1734"/>
        <end position="1759"/>
    </location>
</feature>
<feature type="region of interest" description="Disordered" evidence="1">
    <location>
        <begin position="600"/>
        <end position="624"/>
    </location>
</feature>
<name>A0A250XQ35_9CHLO</name>
<reference evidence="4 5" key="1">
    <citation type="submission" date="2017-08" db="EMBL/GenBank/DDBJ databases">
        <title>Acidophilic green algal genome provides insights into adaptation to an acidic environment.</title>
        <authorList>
            <person name="Hirooka S."/>
            <person name="Hirose Y."/>
            <person name="Kanesaki Y."/>
            <person name="Higuchi S."/>
            <person name="Fujiwara T."/>
            <person name="Onuma R."/>
            <person name="Era A."/>
            <person name="Ohbayashi R."/>
            <person name="Uzuka A."/>
            <person name="Nozaki H."/>
            <person name="Yoshikawa H."/>
            <person name="Miyagishima S.Y."/>
        </authorList>
    </citation>
    <scope>NUCLEOTIDE SEQUENCE [LARGE SCALE GENOMIC DNA]</scope>
    <source>
        <strain evidence="4 5">NIES-2499</strain>
    </source>
</reference>
<proteinExistence type="predicted"/>
<dbReference type="Proteomes" id="UP000232323">
    <property type="component" value="Unassembled WGS sequence"/>
</dbReference>
<feature type="region of interest" description="Disordered" evidence="1">
    <location>
        <begin position="1230"/>
        <end position="1260"/>
    </location>
</feature>
<comment type="caution">
    <text evidence="4">The sequence shown here is derived from an EMBL/GenBank/DDBJ whole genome shotgun (WGS) entry which is preliminary data.</text>
</comment>